<sequence length="166" mass="17371">MREVALWASGAALAFFVTAGAFLLLANLATGSSGENLSPDAGPGKSGPALDLDLNKGQLAFLEAGTGQKLRLAVQNGGAQDFSDVNLTLEVSSGNTAIPETRYYRHTLRTLETGETRNVEFVLDLSESESTNAAVPSAQSEPQKLIEIRATTPQGVSAVRTAIIPL</sequence>
<accession>A0A6J4R3S7</accession>
<dbReference type="AlphaFoldDB" id="A0A6J4R3S7"/>
<name>A0A6J4R3S7_9ACTN</name>
<reference evidence="1" key="1">
    <citation type="submission" date="2020-02" db="EMBL/GenBank/DDBJ databases">
        <authorList>
            <person name="Meier V. D."/>
        </authorList>
    </citation>
    <scope>NUCLEOTIDE SEQUENCE</scope>
    <source>
        <strain evidence="1">AVDCRST_MAG02</strain>
    </source>
</reference>
<dbReference type="EMBL" id="CADCVH010000073">
    <property type="protein sequence ID" value="CAA9460575.1"/>
    <property type="molecule type" value="Genomic_DNA"/>
</dbReference>
<evidence type="ECO:0008006" key="2">
    <source>
        <dbReference type="Google" id="ProtNLM"/>
    </source>
</evidence>
<organism evidence="1">
    <name type="scientific">uncultured Rubrobacteraceae bacterium</name>
    <dbReference type="NCBI Taxonomy" id="349277"/>
    <lineage>
        <taxon>Bacteria</taxon>
        <taxon>Bacillati</taxon>
        <taxon>Actinomycetota</taxon>
        <taxon>Rubrobacteria</taxon>
        <taxon>Rubrobacterales</taxon>
        <taxon>Rubrobacteraceae</taxon>
        <taxon>environmental samples</taxon>
    </lineage>
</organism>
<proteinExistence type="predicted"/>
<protein>
    <recommendedName>
        <fullName evidence="2">CARDB domain-containing protein</fullName>
    </recommendedName>
</protein>
<evidence type="ECO:0000313" key="1">
    <source>
        <dbReference type="EMBL" id="CAA9460575.1"/>
    </source>
</evidence>
<gene>
    <name evidence="1" type="ORF">AVDCRST_MAG02-2229</name>
</gene>